<evidence type="ECO:0000259" key="3">
    <source>
        <dbReference type="Pfam" id="PF24034"/>
    </source>
</evidence>
<evidence type="ECO:0000256" key="1">
    <source>
        <dbReference type="SAM" id="MobiDB-lite"/>
    </source>
</evidence>
<feature type="transmembrane region" description="Helical" evidence="2">
    <location>
        <begin position="226"/>
        <end position="247"/>
    </location>
</feature>
<feature type="region of interest" description="Disordered" evidence="1">
    <location>
        <begin position="370"/>
        <end position="393"/>
    </location>
</feature>
<keyword evidence="2" id="KW-0472">Membrane</keyword>
<dbReference type="Proteomes" id="UP001321047">
    <property type="component" value="Unassembled WGS sequence"/>
</dbReference>
<dbReference type="InterPro" id="IPR055769">
    <property type="entry name" value="DUF7345"/>
</dbReference>
<gene>
    <name evidence="5" type="ORF">OB919_19495</name>
</gene>
<evidence type="ECO:0008006" key="7">
    <source>
        <dbReference type="Google" id="ProtNLM"/>
    </source>
</evidence>
<evidence type="ECO:0000259" key="4">
    <source>
        <dbReference type="Pfam" id="PF24036"/>
    </source>
</evidence>
<reference evidence="5 6" key="1">
    <citation type="submission" date="2022-09" db="EMBL/GenBank/DDBJ databases">
        <title>Enrichment on poylsaccharides allowed isolation of novel metabolic and taxonomic groups of Haloarchaea.</title>
        <authorList>
            <person name="Sorokin D.Y."/>
            <person name="Elcheninov A.G."/>
            <person name="Khizhniak T.V."/>
            <person name="Kolganova T.V."/>
            <person name="Kublanov I.V."/>
        </authorList>
    </citation>
    <scope>NUCLEOTIDE SEQUENCE [LARGE SCALE GENOMIC DNA]</scope>
    <source>
        <strain evidence="5 6">AArc-curdl1</strain>
    </source>
</reference>
<evidence type="ECO:0000313" key="6">
    <source>
        <dbReference type="Proteomes" id="UP001321047"/>
    </source>
</evidence>
<dbReference type="InterPro" id="IPR055767">
    <property type="entry name" value="DUF7343"/>
</dbReference>
<evidence type="ECO:0000256" key="2">
    <source>
        <dbReference type="SAM" id="Phobius"/>
    </source>
</evidence>
<feature type="compositionally biased region" description="Basic and acidic residues" evidence="1">
    <location>
        <begin position="273"/>
        <end position="301"/>
    </location>
</feature>
<dbReference type="Pfam" id="PF24036">
    <property type="entry name" value="DUF7345"/>
    <property type="match status" value="1"/>
</dbReference>
<name>A0AAP3E7Z2_9EURY</name>
<keyword evidence="2" id="KW-0812">Transmembrane</keyword>
<evidence type="ECO:0000313" key="5">
    <source>
        <dbReference type="EMBL" id="MCU4754136.1"/>
    </source>
</evidence>
<keyword evidence="2" id="KW-1133">Transmembrane helix</keyword>
<dbReference type="RefSeq" id="WP_342810440.1">
    <property type="nucleotide sequence ID" value="NZ_JAOPJZ010000030.1"/>
</dbReference>
<dbReference type="Pfam" id="PF24034">
    <property type="entry name" value="DUF7343"/>
    <property type="match status" value="1"/>
</dbReference>
<feature type="compositionally biased region" description="Low complexity" evidence="1">
    <location>
        <begin position="374"/>
        <end position="384"/>
    </location>
</feature>
<keyword evidence="6" id="KW-1185">Reference proteome</keyword>
<sequence length="393" mass="42694">MNTRVGVTVLVTLFVLASIGPVAGVHGAGETDVSQPESTAFQQDQIDADEVRMDVFIHADGTAEWTLEFWVRLDDDDSEAAFESLQSDIQSDPDNYTTRMADRMADTAATASDATGREMTVDGFEVETQRQSLAREYGIVRYTFDWHGFAAVDDGTIRAGDAIEGIYLDDGTRLLFEWPEEYDLETAAPNPDDERDQVVIWRGGDTDFVSGEPRVVLTTGTGWSSMLPLVAAALVVVGGGVYGIWWYSRRDRTIDRSEVPGTDSGTQSVSDASRADTEAEPSMDHAEKPTSESEAATERSEPPNAAAVDTTLLSNEEQVIRLLEERGGRLKQQTVVEELGWTDAKTSKVVTGLRESGELESFRLGRENVLSLPESDGSSGSSDDVGGEGGEQE</sequence>
<feature type="domain" description="DUF7345" evidence="4">
    <location>
        <begin position="55"/>
        <end position="182"/>
    </location>
</feature>
<accession>A0AAP3E7Z2</accession>
<feature type="domain" description="DUF7343" evidence="3">
    <location>
        <begin position="312"/>
        <end position="373"/>
    </location>
</feature>
<comment type="caution">
    <text evidence="5">The sequence shown here is derived from an EMBL/GenBank/DDBJ whole genome shotgun (WGS) entry which is preliminary data.</text>
</comment>
<organism evidence="5 6">
    <name type="scientific">Natronosalvus hydrolyticus</name>
    <dbReference type="NCBI Taxonomy" id="2979988"/>
    <lineage>
        <taxon>Archaea</taxon>
        <taxon>Methanobacteriati</taxon>
        <taxon>Methanobacteriota</taxon>
        <taxon>Stenosarchaea group</taxon>
        <taxon>Halobacteria</taxon>
        <taxon>Halobacteriales</taxon>
        <taxon>Natrialbaceae</taxon>
        <taxon>Natronosalvus</taxon>
    </lineage>
</organism>
<proteinExistence type="predicted"/>
<protein>
    <recommendedName>
        <fullName evidence="7">DUF4897 domain-containing protein</fullName>
    </recommendedName>
</protein>
<dbReference type="AlphaFoldDB" id="A0AAP3E7Z2"/>
<dbReference type="EMBL" id="JAOPJZ010000030">
    <property type="protein sequence ID" value="MCU4754136.1"/>
    <property type="molecule type" value="Genomic_DNA"/>
</dbReference>
<feature type="region of interest" description="Disordered" evidence="1">
    <location>
        <begin position="255"/>
        <end position="312"/>
    </location>
</feature>